<feature type="region of interest" description="Disordered" evidence="1">
    <location>
        <begin position="714"/>
        <end position="746"/>
    </location>
</feature>
<sequence length="1189" mass="131022">MTDQDIDPSAAVAAAAAMEDDGSTASVAATVAATTDDDASLDNDNKKEQEEEEDTTAAADNTTGSYDNDTTTVSAAAAAASTEKDTGEEILKPATSKIITKALPTTASTSKTKGVLAALLAEDSDSSKSDDNDNKSSTAVTTAKASAIATAAATTQYKNQQRVQQMEYQQRQQLLQQQLQQEQRRLMMMGGGNVPGAYYQQNDIQQLQHIPYQQQHGMVGMQQMMMNPHNTGMIMMMSPPGGGASSSMMPPPPLAGTGGAATRHIVNRHQQHLQQQQGSVSSTTTTMKRKVGMTTIASTSIAAIDNLTSSPSKKKNKTTTISGDDDDNDADEAASLSSGLKTKSVLVDLEESSVFGGGGDDDDDLSIASSAGGGGGGGGHKSDLQHNGKRGHYIKHMDPDYIKKRLHGIYKHACNEKNNYTPCIQQYCKKVYGDSFEKHRRQMNKHFTQSGLLKLLEKRLHFNNRIVTEHIKTYVESWITGELGRKRKKKEEAAAAAAKAKASSIDTTEAGAGGATGTADIGTTYTLPRSVVDYARPQEEEIIEQQLTKKKRLKMQKNIVYEGRCKLTGKERVYFNHKDPRYIREHLYGIYKYGHRNNFTSNVAKYCEKAFKDEGPWEQNRYKYRTLSPHFTRSNLLVELKKETHYDSIVIQDTIDKYMNELIANKEVYTNVMKIDDKTTRITKLNKLSDKYDTKNWLTKKLVLEVMNACRGTFNNPSPPTPPPPAAASPSATAAAGGGGGGETAAETTTAIETAMAMAAIAATGTATSTASHKQEFGNTAVAAGSSLAQQQQELSTASTGDSSIHDDGGDAQQQPQQPPPPPQSDYKLFSKSIAKLLPANRKFASLTQLHQFMKLFMSFWDVPRLVHGSGALSCHYRKRTLKRQMTPEAVERRRKSGLSKLDDYNCPFKLAYSKLRFAKNQNSRKWKPRIFHIAKVSNFNTCHNCKEFHDDKQNNYQNYDKSDVSAFADSVRSFKRTPIVINIDNGSSGGGITTTAAAAVTSPIASWMYDKDAWINMTNHFFDQCCTIEVDEEFESFVNNNSAMDIRRTITIHQTRSTQERKKRSSAVHTNHNNPTNKGCNVSRVDIDSFVTNFDNLDVLVQFWNEFIKRNPNEAFRTNEWGGVFDILRTICDDNIMGRNKMLETRGLLTALGSVADPLRGANIDAKNACSTLSRRAFATYVCLYLDF</sequence>
<dbReference type="AlphaFoldDB" id="A0A1E7FQE2"/>
<dbReference type="EMBL" id="KV784355">
    <property type="protein sequence ID" value="OEU20334.1"/>
    <property type="molecule type" value="Genomic_DNA"/>
</dbReference>
<keyword evidence="3" id="KW-1185">Reference proteome</keyword>
<dbReference type="InParanoid" id="A0A1E7FQE2"/>
<name>A0A1E7FQE2_9STRA</name>
<dbReference type="PANTHER" id="PTHR12460">
    <property type="entry name" value="CYCLIN-DEPENDENT KINASE INHIBITOR-RELATED PROTEIN"/>
    <property type="match status" value="1"/>
</dbReference>
<feature type="region of interest" description="Disordered" evidence="1">
    <location>
        <begin position="308"/>
        <end position="337"/>
    </location>
</feature>
<feature type="compositionally biased region" description="Pro residues" evidence="1">
    <location>
        <begin position="717"/>
        <end position="727"/>
    </location>
</feature>
<evidence type="ECO:0000256" key="1">
    <source>
        <dbReference type="SAM" id="MobiDB-lite"/>
    </source>
</evidence>
<dbReference type="PANTHER" id="PTHR12460:SF38">
    <property type="entry name" value="KINETOPLAST-ASSOCIATED PROTEIN-LIKE PROTEIN"/>
    <property type="match status" value="1"/>
</dbReference>
<dbReference type="KEGG" id="fcy:FRACYDRAFT_236408"/>
<feature type="region of interest" description="Disordered" evidence="1">
    <location>
        <begin position="1"/>
        <end position="69"/>
    </location>
</feature>
<feature type="region of interest" description="Disordered" evidence="1">
    <location>
        <begin position="785"/>
        <end position="828"/>
    </location>
</feature>
<dbReference type="Proteomes" id="UP000095751">
    <property type="component" value="Unassembled WGS sequence"/>
</dbReference>
<evidence type="ECO:0000313" key="2">
    <source>
        <dbReference type="EMBL" id="OEU20334.1"/>
    </source>
</evidence>
<feature type="region of interest" description="Disordered" evidence="1">
    <location>
        <begin position="356"/>
        <end position="389"/>
    </location>
</feature>
<feature type="region of interest" description="Disordered" evidence="1">
    <location>
        <begin position="1056"/>
        <end position="1076"/>
    </location>
</feature>
<reference evidence="2 3" key="1">
    <citation type="submission" date="2016-09" db="EMBL/GenBank/DDBJ databases">
        <title>Extensive genetic diversity and differential bi-allelic expression allows diatom success in the polar Southern Ocean.</title>
        <authorList>
            <consortium name="DOE Joint Genome Institute"/>
            <person name="Mock T."/>
            <person name="Otillar R.P."/>
            <person name="Strauss J."/>
            <person name="Dupont C."/>
            <person name="Frickenhaus S."/>
            <person name="Maumus F."/>
            <person name="Mcmullan M."/>
            <person name="Sanges R."/>
            <person name="Schmutz J."/>
            <person name="Toseland A."/>
            <person name="Valas R."/>
            <person name="Veluchamy A."/>
            <person name="Ward B.J."/>
            <person name="Allen A."/>
            <person name="Barry K."/>
            <person name="Falciatore A."/>
            <person name="Ferrante M."/>
            <person name="Fortunato A.E."/>
            <person name="Gloeckner G."/>
            <person name="Gruber A."/>
            <person name="Hipkin R."/>
            <person name="Janech M."/>
            <person name="Kroth P."/>
            <person name="Leese F."/>
            <person name="Lindquist E."/>
            <person name="Lyon B.R."/>
            <person name="Martin J."/>
            <person name="Mayer C."/>
            <person name="Parker M."/>
            <person name="Quesneville H."/>
            <person name="Raymond J."/>
            <person name="Uhlig C."/>
            <person name="Valentin K.U."/>
            <person name="Worden A.Z."/>
            <person name="Armbrust E.V."/>
            <person name="Bowler C."/>
            <person name="Green B."/>
            <person name="Moulton V."/>
            <person name="Van Oosterhout C."/>
            <person name="Grigoriev I."/>
        </authorList>
    </citation>
    <scope>NUCLEOTIDE SEQUENCE [LARGE SCALE GENOMIC DNA]</scope>
    <source>
        <strain evidence="2 3">CCMP1102</strain>
    </source>
</reference>
<protein>
    <submittedName>
        <fullName evidence="2">Uncharacterized protein</fullName>
    </submittedName>
</protein>
<feature type="compositionally biased region" description="Low complexity" evidence="1">
    <location>
        <begin position="10"/>
        <end position="34"/>
    </location>
</feature>
<feature type="compositionally biased region" description="Polar residues" evidence="1">
    <location>
        <begin position="787"/>
        <end position="803"/>
    </location>
</feature>
<evidence type="ECO:0000313" key="3">
    <source>
        <dbReference type="Proteomes" id="UP000095751"/>
    </source>
</evidence>
<feature type="compositionally biased region" description="Acidic residues" evidence="1">
    <location>
        <begin position="323"/>
        <end position="332"/>
    </location>
</feature>
<gene>
    <name evidence="2" type="ORF">FRACYDRAFT_236408</name>
</gene>
<organism evidence="2 3">
    <name type="scientific">Fragilariopsis cylindrus CCMP1102</name>
    <dbReference type="NCBI Taxonomy" id="635003"/>
    <lineage>
        <taxon>Eukaryota</taxon>
        <taxon>Sar</taxon>
        <taxon>Stramenopiles</taxon>
        <taxon>Ochrophyta</taxon>
        <taxon>Bacillariophyta</taxon>
        <taxon>Bacillariophyceae</taxon>
        <taxon>Bacillariophycidae</taxon>
        <taxon>Bacillariales</taxon>
        <taxon>Bacillariaceae</taxon>
        <taxon>Fragilariopsis</taxon>
    </lineage>
</organism>
<proteinExistence type="predicted"/>
<accession>A0A1E7FQE2</accession>